<reference evidence="3 4" key="1">
    <citation type="submission" date="2022-09" db="EMBL/GenBank/DDBJ databases">
        <authorList>
            <person name="Palmer J.M."/>
        </authorList>
    </citation>
    <scope>NUCLEOTIDE SEQUENCE [LARGE SCALE GENOMIC DNA]</scope>
    <source>
        <strain evidence="3 4">DSM 7382</strain>
    </source>
</reference>
<feature type="compositionally biased region" description="Basic residues" evidence="2">
    <location>
        <begin position="156"/>
        <end position="167"/>
    </location>
</feature>
<evidence type="ECO:0000313" key="3">
    <source>
        <dbReference type="EMBL" id="KAK7684987.1"/>
    </source>
</evidence>
<keyword evidence="1" id="KW-0175">Coiled coil</keyword>
<feature type="compositionally biased region" description="Basic and acidic residues" evidence="2">
    <location>
        <begin position="196"/>
        <end position="212"/>
    </location>
</feature>
<feature type="region of interest" description="Disordered" evidence="2">
    <location>
        <begin position="452"/>
        <end position="486"/>
    </location>
</feature>
<evidence type="ECO:0000313" key="4">
    <source>
        <dbReference type="Proteomes" id="UP001385951"/>
    </source>
</evidence>
<organism evidence="3 4">
    <name type="scientific">Cerrena zonata</name>
    <dbReference type="NCBI Taxonomy" id="2478898"/>
    <lineage>
        <taxon>Eukaryota</taxon>
        <taxon>Fungi</taxon>
        <taxon>Dikarya</taxon>
        <taxon>Basidiomycota</taxon>
        <taxon>Agaricomycotina</taxon>
        <taxon>Agaricomycetes</taxon>
        <taxon>Polyporales</taxon>
        <taxon>Cerrenaceae</taxon>
        <taxon>Cerrena</taxon>
    </lineage>
</organism>
<evidence type="ECO:0000256" key="2">
    <source>
        <dbReference type="SAM" id="MobiDB-lite"/>
    </source>
</evidence>
<feature type="region of interest" description="Disordered" evidence="2">
    <location>
        <begin position="113"/>
        <end position="290"/>
    </location>
</feature>
<proteinExistence type="predicted"/>
<feature type="compositionally biased region" description="Basic residues" evidence="2">
    <location>
        <begin position="213"/>
        <end position="225"/>
    </location>
</feature>
<sequence>MTLKTRCYWYDDDGTPFLRNGGKSGCDRADCIFAHPWHKENWRTARKPDTYRCFWYDDDGNPYTHKNGAKGCERENCIFAHPFQGKLWAQSKKGDKLPQEFLLSPADAERIWGRTKRPWGKTKDNSGKEKRAEEKRSLKDRLSETFTDANIGARGREKKRARSKSRSPSRTQSERHSGARRRSHSPLPRSDIGRPSQDDLWKHKRRTTDGFHHNSHKHHSSRHSLRSSQSPPPRQRAETSTSENRHDHFPFHAGPSPQGKDTAREPPLGPRALREREQSPSKVTPASSANAIPIPMGAFMSRQTKSVPNMVPSAKMFAPPQPPITPATPKTVVTSSAGGTAGPNTLPDPQTTSTPVPDTPIMPSLEEIDNILSTLRQQNVLPATSAPSIPSSSAPMPEQKPISIHMPAPAVQIPLAIPVSNIFEHPSMVATSSVASSTADALHSPLREFVPQDADSMQDVNEGSTLSSRAQSPAPEPWSAASQPTDQRKTWAERIQLLAEVVSKQNFLTELDASLALQNHLAEFIKALDPSIDKGRFRVETISTNVRRIAVARDLEEAIEHIGDSQVWRLPALESNEETKVQRAERLRANMKSRVLLEEVKDLIGNVTTSVKELHRMLKKASAKKGVVVPSIHGLDDDIEMEVESDFSKNRVGPKSARGAMDDTNEMASALTSFEDSFSAIEDRLKEVEASLSQRQEEISEEIQTSLEAQFSDLRAAIEDPPASLSRAKMLSEINADRLNVVQTDMGKTGEEISELAQEVASVITQVHEVTRGNEKLQVDNQLLKDENERLRQELEEVKRTQAEGLARMLLDTEQLKSQFQTYIQEQTPRPKLPTTEDVFPLILPRVQEMLRPRIEMEHGSLKDQLASELKTYNEDLNKKVETLTGEVKFFEKWADQVKDEVDPVHMLQKLRANPAALVPSTPSTSENDNT</sequence>
<feature type="compositionally biased region" description="Polar residues" evidence="2">
    <location>
        <begin position="280"/>
        <end position="290"/>
    </location>
</feature>
<keyword evidence="4" id="KW-1185">Reference proteome</keyword>
<feature type="coiled-coil region" evidence="1">
    <location>
        <begin position="774"/>
        <end position="808"/>
    </location>
</feature>
<evidence type="ECO:0000256" key="1">
    <source>
        <dbReference type="SAM" id="Coils"/>
    </source>
</evidence>
<dbReference type="Proteomes" id="UP001385951">
    <property type="component" value="Unassembled WGS sequence"/>
</dbReference>
<feature type="region of interest" description="Disordered" evidence="2">
    <location>
        <begin position="311"/>
        <end position="361"/>
    </location>
</feature>
<protein>
    <recommendedName>
        <fullName evidence="5">C3H1-type domain-containing protein</fullName>
    </recommendedName>
</protein>
<name>A0AAW0G5P9_9APHY</name>
<gene>
    <name evidence="3" type="ORF">QCA50_011822</name>
</gene>
<comment type="caution">
    <text evidence="3">The sequence shown here is derived from an EMBL/GenBank/DDBJ whole genome shotgun (WGS) entry which is preliminary data.</text>
</comment>
<dbReference type="AlphaFoldDB" id="A0AAW0G5P9"/>
<feature type="compositionally biased region" description="Polar residues" evidence="2">
    <location>
        <begin position="458"/>
        <end position="471"/>
    </location>
</feature>
<accession>A0AAW0G5P9</accession>
<dbReference type="EMBL" id="JASBNA010000022">
    <property type="protein sequence ID" value="KAK7684987.1"/>
    <property type="molecule type" value="Genomic_DNA"/>
</dbReference>
<evidence type="ECO:0008006" key="5">
    <source>
        <dbReference type="Google" id="ProtNLM"/>
    </source>
</evidence>
<feature type="compositionally biased region" description="Basic and acidic residues" evidence="2">
    <location>
        <begin position="121"/>
        <end position="143"/>
    </location>
</feature>
<feature type="compositionally biased region" description="Polar residues" evidence="2">
    <location>
        <begin position="347"/>
        <end position="356"/>
    </location>
</feature>